<keyword evidence="1" id="KW-1185">Reference proteome</keyword>
<evidence type="ECO:0000313" key="1">
    <source>
        <dbReference type="Proteomes" id="UP000887572"/>
    </source>
</evidence>
<sequence length="84" mass="9179">MNSRANFCANDADRIQSPIESGLSVPAGGDVYAANGLRFVLTHKKPCRCELSGAASGKRGFSFPFRILCRADKTSSQRRRMVQT</sequence>
<protein>
    <submittedName>
        <fullName evidence="2">Uncharacterized protein</fullName>
    </submittedName>
</protein>
<proteinExistence type="predicted"/>
<name>A0A914H0J4_GLORO</name>
<accession>A0A914H0J4</accession>
<dbReference type="AlphaFoldDB" id="A0A914H0J4"/>
<reference evidence="2" key="1">
    <citation type="submission" date="2022-11" db="UniProtKB">
        <authorList>
            <consortium name="WormBaseParasite"/>
        </authorList>
    </citation>
    <scope>IDENTIFICATION</scope>
</reference>
<organism evidence="1 2">
    <name type="scientific">Globodera rostochiensis</name>
    <name type="common">Golden nematode worm</name>
    <name type="synonym">Heterodera rostochiensis</name>
    <dbReference type="NCBI Taxonomy" id="31243"/>
    <lineage>
        <taxon>Eukaryota</taxon>
        <taxon>Metazoa</taxon>
        <taxon>Ecdysozoa</taxon>
        <taxon>Nematoda</taxon>
        <taxon>Chromadorea</taxon>
        <taxon>Rhabditida</taxon>
        <taxon>Tylenchina</taxon>
        <taxon>Tylenchomorpha</taxon>
        <taxon>Tylenchoidea</taxon>
        <taxon>Heteroderidae</taxon>
        <taxon>Heteroderinae</taxon>
        <taxon>Globodera</taxon>
    </lineage>
</organism>
<dbReference type="Proteomes" id="UP000887572">
    <property type="component" value="Unplaced"/>
</dbReference>
<dbReference type="WBParaSite" id="Gr19_v10_g12821.t1">
    <property type="protein sequence ID" value="Gr19_v10_g12821.t1"/>
    <property type="gene ID" value="Gr19_v10_g12821"/>
</dbReference>
<evidence type="ECO:0000313" key="2">
    <source>
        <dbReference type="WBParaSite" id="Gr19_v10_g12821.t1"/>
    </source>
</evidence>